<dbReference type="RefSeq" id="WP_057935129.1">
    <property type="nucleotide sequence ID" value="NZ_LMZQ01000053.1"/>
</dbReference>
<protein>
    <recommendedName>
        <fullName evidence="5">Phenazine biosynthesis protein PhzF</fullName>
    </recommendedName>
</protein>
<comment type="caution">
    <text evidence="3">The sequence shown here is derived from an EMBL/GenBank/DDBJ whole genome shotgun (WGS) entry which is preliminary data.</text>
</comment>
<dbReference type="AlphaFoldDB" id="A0A0T5VHA5"/>
<dbReference type="NCBIfam" id="TIGR00654">
    <property type="entry name" value="PhzF_family"/>
    <property type="match status" value="1"/>
</dbReference>
<evidence type="ECO:0000313" key="4">
    <source>
        <dbReference type="Proteomes" id="UP000051950"/>
    </source>
</evidence>
<accession>A0A0T5VHA5</accession>
<organism evidence="3 4">
    <name type="scientific">Pedobacter ginsenosidimutans</name>
    <dbReference type="NCBI Taxonomy" id="687842"/>
    <lineage>
        <taxon>Bacteria</taxon>
        <taxon>Pseudomonadati</taxon>
        <taxon>Bacteroidota</taxon>
        <taxon>Sphingobacteriia</taxon>
        <taxon>Sphingobacteriales</taxon>
        <taxon>Sphingobacteriaceae</taxon>
        <taxon>Pedobacter</taxon>
    </lineage>
</organism>
<comment type="similarity">
    <text evidence="1">Belongs to the PhzF family.</text>
</comment>
<dbReference type="EMBL" id="LMZQ01000053">
    <property type="protein sequence ID" value="KRT13229.1"/>
    <property type="molecule type" value="Genomic_DNA"/>
</dbReference>
<name>A0A0T5VHA5_9SPHI</name>
<dbReference type="Proteomes" id="UP000051950">
    <property type="component" value="Unassembled WGS sequence"/>
</dbReference>
<dbReference type="STRING" id="687842.ASU31_25815"/>
<reference evidence="3 4" key="1">
    <citation type="submission" date="2015-11" db="EMBL/GenBank/DDBJ databases">
        <title>Sequence of Pedobacter ginsenosidimutans.</title>
        <authorList>
            <person name="Carson E."/>
            <person name="Keyser V."/>
            <person name="Newman J."/>
            <person name="Miller J."/>
        </authorList>
    </citation>
    <scope>NUCLEOTIDE SEQUENCE [LARGE SCALE GENOMIC DNA]</scope>
    <source>
        <strain evidence="3 4">KACC 14530</strain>
    </source>
</reference>
<dbReference type="SUPFAM" id="SSF54506">
    <property type="entry name" value="Diaminopimelate epimerase-like"/>
    <property type="match status" value="1"/>
</dbReference>
<dbReference type="InterPro" id="IPR003719">
    <property type="entry name" value="Phenazine_PhzF-like"/>
</dbReference>
<sequence length="296" mass="33025">MKKKVDYYVLDVFTDQKFKGNQLSVVYIEEQLELEQYYDIAREFGYSETSFVNYSAAEKVFSVRSFTPANFEITGAGHNLLGAVCLAILKKWDIFREQNGQAWVLMAGEKIPLKISERDGIPYVGMKQRPAEIMVTVPSGVIAEAIGLDAEDLTLNDWNINIVKTEVGHLMVPIKNSEFLNKAVLSKSLLKEASSKFGFEGCYLFTTEHGKNEFLAETRFFNPSIGIDEDPATGTAAGPLTGYLENLGYAEKNQSYRILQGAHVRRPSVIEAEVVDDGIWISGSSIIVMEGVMYLD</sequence>
<feature type="active site" evidence="2">
    <location>
        <position position="48"/>
    </location>
</feature>
<evidence type="ECO:0008006" key="5">
    <source>
        <dbReference type="Google" id="ProtNLM"/>
    </source>
</evidence>
<dbReference type="OrthoDB" id="9788221at2"/>
<gene>
    <name evidence="3" type="ORF">ASU31_25815</name>
</gene>
<dbReference type="Pfam" id="PF02567">
    <property type="entry name" value="PhzC-PhzF"/>
    <property type="match status" value="1"/>
</dbReference>
<proteinExistence type="inferred from homology"/>
<dbReference type="PANTHER" id="PTHR13774">
    <property type="entry name" value="PHENAZINE BIOSYNTHESIS PROTEIN"/>
    <property type="match status" value="1"/>
</dbReference>
<evidence type="ECO:0000256" key="2">
    <source>
        <dbReference type="PIRSR" id="PIRSR016184-1"/>
    </source>
</evidence>
<dbReference type="PANTHER" id="PTHR13774:SF32">
    <property type="entry name" value="ANTISENSE-ENHANCING SEQUENCE 1"/>
    <property type="match status" value="1"/>
</dbReference>
<evidence type="ECO:0000256" key="1">
    <source>
        <dbReference type="ARBA" id="ARBA00008270"/>
    </source>
</evidence>
<dbReference type="GO" id="GO:0005737">
    <property type="term" value="C:cytoplasm"/>
    <property type="evidence" value="ECO:0007669"/>
    <property type="project" value="TreeGrafter"/>
</dbReference>
<dbReference type="Gene3D" id="3.10.310.10">
    <property type="entry name" value="Diaminopimelate Epimerase, Chain A, domain 1"/>
    <property type="match status" value="2"/>
</dbReference>
<dbReference type="PIRSF" id="PIRSF016184">
    <property type="entry name" value="PhzC_PhzF"/>
    <property type="match status" value="1"/>
</dbReference>
<keyword evidence="4" id="KW-1185">Reference proteome</keyword>
<evidence type="ECO:0000313" key="3">
    <source>
        <dbReference type="EMBL" id="KRT13229.1"/>
    </source>
</evidence>
<dbReference type="GO" id="GO:0016853">
    <property type="term" value="F:isomerase activity"/>
    <property type="evidence" value="ECO:0007669"/>
    <property type="project" value="TreeGrafter"/>
</dbReference>